<dbReference type="GO" id="GO:0016787">
    <property type="term" value="F:hydrolase activity"/>
    <property type="evidence" value="ECO:0007669"/>
    <property type="project" value="UniProtKB-KW"/>
</dbReference>
<evidence type="ECO:0000313" key="4">
    <source>
        <dbReference type="EMBL" id="KJK67485.1"/>
    </source>
</evidence>
<evidence type="ECO:0000259" key="3">
    <source>
        <dbReference type="Pfam" id="PF03959"/>
    </source>
</evidence>
<protein>
    <submittedName>
        <fullName evidence="4">Serine hydrolase FSH1</fullName>
    </submittedName>
</protein>
<reference evidence="4 5" key="1">
    <citation type="submission" date="2015-02" db="EMBL/GenBank/DDBJ databases">
        <title>Draft genome sequence of Aspergillus parasiticus SU-1.</title>
        <authorList>
            <person name="Yu J."/>
            <person name="Fedorova N."/>
            <person name="Yin Y."/>
            <person name="Losada L."/>
            <person name="Zafar N."/>
            <person name="Taujale R."/>
            <person name="Ehrlich K.C."/>
            <person name="Bhatnagar D."/>
            <person name="Cleveland T.E."/>
            <person name="Bennett J.W."/>
            <person name="Nierman W.C."/>
        </authorList>
    </citation>
    <scope>NUCLEOTIDE SEQUENCE [LARGE SCALE GENOMIC DNA]</scope>
    <source>
        <strain evidence="5">ATCC 56775 / NRRL 5862 / SRRC 143 / SU-1</strain>
    </source>
</reference>
<dbReference type="InterPro" id="IPR029058">
    <property type="entry name" value="AB_hydrolase_fold"/>
</dbReference>
<dbReference type="PANTHER" id="PTHR48070:SF3">
    <property type="entry name" value="ESTERASE DBAE-RELATED"/>
    <property type="match status" value="1"/>
</dbReference>
<dbReference type="InterPro" id="IPR005645">
    <property type="entry name" value="FSH-like_dom"/>
</dbReference>
<dbReference type="Gene3D" id="3.40.50.1820">
    <property type="entry name" value="alpha/beta hydrolase"/>
    <property type="match status" value="1"/>
</dbReference>
<dbReference type="InterPro" id="IPR050593">
    <property type="entry name" value="LovG"/>
</dbReference>
<proteinExistence type="inferred from homology"/>
<dbReference type="GO" id="GO:0044550">
    <property type="term" value="P:secondary metabolite biosynthetic process"/>
    <property type="evidence" value="ECO:0007669"/>
    <property type="project" value="TreeGrafter"/>
</dbReference>
<keyword evidence="2 4" id="KW-0378">Hydrolase</keyword>
<dbReference type="EMBL" id="JZEE01000194">
    <property type="protein sequence ID" value="KJK67485.1"/>
    <property type="molecule type" value="Genomic_DNA"/>
</dbReference>
<sequence length="263" mass="28757">MPDPPLPTQFNTLDPASSCPRILCLHGGGSNSQIFRIGCRVLEAQLSNDARLVYADGPFFAPPGPLITGVFTEWGPFRSWLSPDLGVGPGKGQGVKLIYEDPTDADMVIEQIHQSLQKTMEDDDRNGATGPWVGLLGFSQGAKIAASLLFRQQTDPERFTSLPFFQFGTLVAGPAPLVWLGSRESHQVGGKSSLDPLLRIPTLHIYGTRDHLIQSSADWLYQCCSPDSARLFVWEGEHVMPTRTRDVSAIAEMIIEVLRGLAN</sequence>
<comment type="similarity">
    <text evidence="1">Belongs to the LovG family.</text>
</comment>
<organism evidence="4 5">
    <name type="scientific">Aspergillus parasiticus (strain ATCC 56775 / NRRL 5862 / SRRC 143 / SU-1)</name>
    <dbReference type="NCBI Taxonomy" id="1403190"/>
    <lineage>
        <taxon>Eukaryota</taxon>
        <taxon>Fungi</taxon>
        <taxon>Dikarya</taxon>
        <taxon>Ascomycota</taxon>
        <taxon>Pezizomycotina</taxon>
        <taxon>Eurotiomycetes</taxon>
        <taxon>Eurotiomycetidae</taxon>
        <taxon>Eurotiales</taxon>
        <taxon>Aspergillaceae</taxon>
        <taxon>Aspergillus</taxon>
        <taxon>Aspergillus subgen. Circumdati</taxon>
    </lineage>
</organism>
<dbReference type="ESTHER" id="aspor-q2twv2">
    <property type="family name" value="FSH1"/>
</dbReference>
<dbReference type="SUPFAM" id="SSF53474">
    <property type="entry name" value="alpha/beta-Hydrolases"/>
    <property type="match status" value="1"/>
</dbReference>
<dbReference type="Pfam" id="PF03959">
    <property type="entry name" value="FSH1"/>
    <property type="match status" value="1"/>
</dbReference>
<dbReference type="AlphaFoldDB" id="A0A0F0IIG1"/>
<dbReference type="GO" id="GO:0005634">
    <property type="term" value="C:nucleus"/>
    <property type="evidence" value="ECO:0007669"/>
    <property type="project" value="TreeGrafter"/>
</dbReference>
<comment type="caution">
    <text evidence="4">The sequence shown here is derived from an EMBL/GenBank/DDBJ whole genome shotgun (WGS) entry which is preliminary data.</text>
</comment>
<dbReference type="Proteomes" id="UP000033540">
    <property type="component" value="Unassembled WGS sequence"/>
</dbReference>
<evidence type="ECO:0000256" key="2">
    <source>
        <dbReference type="ARBA" id="ARBA00022801"/>
    </source>
</evidence>
<evidence type="ECO:0000256" key="1">
    <source>
        <dbReference type="ARBA" id="ARBA00005863"/>
    </source>
</evidence>
<evidence type="ECO:0000313" key="5">
    <source>
        <dbReference type="Proteomes" id="UP000033540"/>
    </source>
</evidence>
<accession>A0A0F0IIG1</accession>
<feature type="domain" description="Serine hydrolase" evidence="3">
    <location>
        <begin position="18"/>
        <end position="249"/>
    </location>
</feature>
<dbReference type="GO" id="GO:0005737">
    <property type="term" value="C:cytoplasm"/>
    <property type="evidence" value="ECO:0007669"/>
    <property type="project" value="TreeGrafter"/>
</dbReference>
<name>A0A0F0IIG1_ASPPU</name>
<dbReference type="PANTHER" id="PTHR48070">
    <property type="entry name" value="ESTERASE OVCA2"/>
    <property type="match status" value="1"/>
</dbReference>
<dbReference type="OrthoDB" id="414698at2759"/>
<gene>
    <name evidence="4" type="ORF">P875_00117235</name>
</gene>